<protein>
    <submittedName>
        <fullName evidence="2">Uncharacterized protein</fullName>
    </submittedName>
</protein>
<evidence type="ECO:0000313" key="2">
    <source>
        <dbReference type="EMBL" id="MBW0476519.1"/>
    </source>
</evidence>
<feature type="region of interest" description="Disordered" evidence="1">
    <location>
        <begin position="100"/>
        <end position="134"/>
    </location>
</feature>
<feature type="compositionally biased region" description="Polar residues" evidence="1">
    <location>
        <begin position="125"/>
        <end position="134"/>
    </location>
</feature>
<accession>A0A9Q3C1A8</accession>
<feature type="region of interest" description="Disordered" evidence="1">
    <location>
        <begin position="1"/>
        <end position="75"/>
    </location>
</feature>
<gene>
    <name evidence="2" type="ORF">O181_016234</name>
</gene>
<reference evidence="2" key="1">
    <citation type="submission" date="2021-03" db="EMBL/GenBank/DDBJ databases">
        <title>Draft genome sequence of rust myrtle Austropuccinia psidii MF-1, a brazilian biotype.</title>
        <authorList>
            <person name="Quecine M.C."/>
            <person name="Pachon D.M.R."/>
            <person name="Bonatelli M.L."/>
            <person name="Correr F.H."/>
            <person name="Franceschini L.M."/>
            <person name="Leite T.F."/>
            <person name="Margarido G.R.A."/>
            <person name="Almeida C.A."/>
            <person name="Ferrarezi J.A."/>
            <person name="Labate C.A."/>
        </authorList>
    </citation>
    <scope>NUCLEOTIDE SEQUENCE</scope>
    <source>
        <strain evidence="2">MF-1</strain>
    </source>
</reference>
<keyword evidence="3" id="KW-1185">Reference proteome</keyword>
<name>A0A9Q3C1A8_9BASI</name>
<comment type="caution">
    <text evidence="2">The sequence shown here is derived from an EMBL/GenBank/DDBJ whole genome shotgun (WGS) entry which is preliminary data.</text>
</comment>
<dbReference type="Proteomes" id="UP000765509">
    <property type="component" value="Unassembled WGS sequence"/>
</dbReference>
<evidence type="ECO:0000313" key="3">
    <source>
        <dbReference type="Proteomes" id="UP000765509"/>
    </source>
</evidence>
<sequence length="134" mass="14357">MEGASPSRRGGVNSKISRSSSYLLGGYPSISQGPRSKLGEAEDEEVEESGENEVAEAFAGAHEASEPENIAHSNQPLVYQAKPNFLQMMKQMTELMGQLTQGVSSGNNSKAPAFKTPSMKAPDSFNGTQVHKLR</sequence>
<dbReference type="AlphaFoldDB" id="A0A9Q3C1A8"/>
<feature type="compositionally biased region" description="Acidic residues" evidence="1">
    <location>
        <begin position="41"/>
        <end position="54"/>
    </location>
</feature>
<evidence type="ECO:0000256" key="1">
    <source>
        <dbReference type="SAM" id="MobiDB-lite"/>
    </source>
</evidence>
<proteinExistence type="predicted"/>
<organism evidence="2 3">
    <name type="scientific">Austropuccinia psidii MF-1</name>
    <dbReference type="NCBI Taxonomy" id="1389203"/>
    <lineage>
        <taxon>Eukaryota</taxon>
        <taxon>Fungi</taxon>
        <taxon>Dikarya</taxon>
        <taxon>Basidiomycota</taxon>
        <taxon>Pucciniomycotina</taxon>
        <taxon>Pucciniomycetes</taxon>
        <taxon>Pucciniales</taxon>
        <taxon>Sphaerophragmiaceae</taxon>
        <taxon>Austropuccinia</taxon>
    </lineage>
</organism>
<feature type="compositionally biased region" description="Polar residues" evidence="1">
    <location>
        <begin position="100"/>
        <end position="110"/>
    </location>
</feature>
<dbReference type="EMBL" id="AVOT02004495">
    <property type="protein sequence ID" value="MBW0476519.1"/>
    <property type="molecule type" value="Genomic_DNA"/>
</dbReference>